<dbReference type="AlphaFoldDB" id="A0AAN7SJA4"/>
<dbReference type="InterPro" id="IPR027473">
    <property type="entry name" value="L-asparaginase_C"/>
</dbReference>
<proteinExistence type="inferred from homology"/>
<dbReference type="GO" id="GO:0006528">
    <property type="term" value="P:asparagine metabolic process"/>
    <property type="evidence" value="ECO:0007669"/>
    <property type="project" value="UniProtKB-ARBA"/>
</dbReference>
<accession>A0AAN7SJA4</accession>
<evidence type="ECO:0000256" key="1">
    <source>
        <dbReference type="ARBA" id="ARBA00012920"/>
    </source>
</evidence>
<dbReference type="PROSITE" id="PS00144">
    <property type="entry name" value="ASN_GLN_ASE_1"/>
    <property type="match status" value="1"/>
</dbReference>
<dbReference type="EC" id="3.5.1.1" evidence="1"/>
<dbReference type="EMBL" id="JARPUR010000001">
    <property type="protein sequence ID" value="KAK4884477.1"/>
    <property type="molecule type" value="Genomic_DNA"/>
</dbReference>
<dbReference type="PIRSF" id="PIRSF001220">
    <property type="entry name" value="L-ASNase_gatD"/>
    <property type="match status" value="1"/>
</dbReference>
<protein>
    <recommendedName>
        <fullName evidence="1">asparaginase</fullName>
        <ecNumber evidence="1">3.5.1.1</ecNumber>
    </recommendedName>
</protein>
<dbReference type="InterPro" id="IPR041725">
    <property type="entry name" value="L-asparaginase_I"/>
</dbReference>
<evidence type="ECO:0000256" key="8">
    <source>
        <dbReference type="PROSITE-ProRule" id="PRU10099"/>
    </source>
</evidence>
<dbReference type="InterPro" id="IPR027475">
    <property type="entry name" value="Asparaginase/glutaminase_AS2"/>
</dbReference>
<dbReference type="PANTHER" id="PTHR11707">
    <property type="entry name" value="L-ASPARAGINASE"/>
    <property type="match status" value="1"/>
</dbReference>
<dbReference type="PIRSF" id="PIRSF500176">
    <property type="entry name" value="L_ASNase"/>
    <property type="match status" value="1"/>
</dbReference>
<keyword evidence="2" id="KW-0677">Repeat</keyword>
<evidence type="ECO:0000256" key="6">
    <source>
        <dbReference type="PIRSR" id="PIRSR001220-1"/>
    </source>
</evidence>
<gene>
    <name evidence="12" type="ORF">RN001_000748</name>
</gene>
<name>A0AAN7SJA4_9COLE</name>
<evidence type="ECO:0000256" key="3">
    <source>
        <dbReference type="ARBA" id="ARBA00022801"/>
    </source>
</evidence>
<reference evidence="13" key="1">
    <citation type="submission" date="2023-01" db="EMBL/GenBank/DDBJ databases">
        <title>Key to firefly adult light organ development and bioluminescence: homeobox transcription factors regulate luciferase expression and transportation to peroxisome.</title>
        <authorList>
            <person name="Fu X."/>
        </authorList>
    </citation>
    <scope>NUCLEOTIDE SEQUENCE [LARGE SCALE GENOMIC DNA]</scope>
</reference>
<evidence type="ECO:0000313" key="12">
    <source>
        <dbReference type="EMBL" id="KAK4884477.1"/>
    </source>
</evidence>
<dbReference type="Pfam" id="PF00710">
    <property type="entry name" value="Asparaginase"/>
    <property type="match status" value="1"/>
</dbReference>
<dbReference type="FunFam" id="3.40.50.40:FF:000001">
    <property type="entry name" value="L-asparaginase 1"/>
    <property type="match status" value="1"/>
</dbReference>
<dbReference type="InterPro" id="IPR037152">
    <property type="entry name" value="L-asparaginase_N_sf"/>
</dbReference>
<dbReference type="InterPro" id="IPR006033">
    <property type="entry name" value="AsnA_fam"/>
</dbReference>
<comment type="similarity">
    <text evidence="5">In the N-terminal section; belongs to the asparaginase 1 family.</text>
</comment>
<evidence type="ECO:0000313" key="13">
    <source>
        <dbReference type="Proteomes" id="UP001353858"/>
    </source>
</evidence>
<evidence type="ECO:0000256" key="7">
    <source>
        <dbReference type="PIRSR" id="PIRSR001220-2"/>
    </source>
</evidence>
<feature type="active site" description="O-isoaspartyl threonine intermediate" evidence="6">
    <location>
        <position position="19"/>
    </location>
</feature>
<dbReference type="PANTHER" id="PTHR11707:SF28">
    <property type="entry name" value="60 KDA LYSOPHOSPHOLIPASE"/>
    <property type="match status" value="1"/>
</dbReference>
<dbReference type="Proteomes" id="UP001353858">
    <property type="component" value="Unassembled WGS sequence"/>
</dbReference>
<keyword evidence="13" id="KW-1185">Reference proteome</keyword>
<feature type="domain" description="L-asparaginase N-terminal" evidence="10">
    <location>
        <begin position="10"/>
        <end position="220"/>
    </location>
</feature>
<feature type="active site" evidence="9">
    <location>
        <position position="120"/>
    </location>
</feature>
<dbReference type="PRINTS" id="PR00139">
    <property type="entry name" value="ASNGLNASE"/>
</dbReference>
<dbReference type="Gene3D" id="3.40.50.1170">
    <property type="entry name" value="L-asparaginase, N-terminal domain"/>
    <property type="match status" value="1"/>
</dbReference>
<evidence type="ECO:0000256" key="5">
    <source>
        <dbReference type="ARBA" id="ARBA00061199"/>
    </source>
</evidence>
<evidence type="ECO:0000256" key="9">
    <source>
        <dbReference type="PROSITE-ProRule" id="PRU10100"/>
    </source>
</evidence>
<feature type="domain" description="Asparaginase/glutaminase C-terminal" evidence="11">
    <location>
        <begin position="240"/>
        <end position="356"/>
    </location>
</feature>
<dbReference type="InterPro" id="IPR027474">
    <property type="entry name" value="L-asparaginase_N"/>
</dbReference>
<dbReference type="InterPro" id="IPR006034">
    <property type="entry name" value="Asparaginase/glutaminase-like"/>
</dbReference>
<dbReference type="GO" id="GO:0004067">
    <property type="term" value="F:asparaginase activity"/>
    <property type="evidence" value="ECO:0007669"/>
    <property type="project" value="UniProtKB-UniRule"/>
</dbReference>
<dbReference type="SFLD" id="SFLDS00057">
    <property type="entry name" value="Glutaminase/Asparaginase"/>
    <property type="match status" value="1"/>
</dbReference>
<evidence type="ECO:0000256" key="4">
    <source>
        <dbReference type="ARBA" id="ARBA00023043"/>
    </source>
</evidence>
<dbReference type="Pfam" id="PF17763">
    <property type="entry name" value="Asparaginase_C"/>
    <property type="match status" value="1"/>
</dbReference>
<comment type="caution">
    <text evidence="12">The sequence shown here is derived from an EMBL/GenBank/DDBJ whole genome shotgun (WGS) entry which is preliminary data.</text>
</comment>
<dbReference type="CDD" id="cd08963">
    <property type="entry name" value="L-asparaginase_I"/>
    <property type="match status" value="1"/>
</dbReference>
<evidence type="ECO:0000256" key="2">
    <source>
        <dbReference type="ARBA" id="ARBA00022737"/>
    </source>
</evidence>
<dbReference type="Gene3D" id="3.40.50.40">
    <property type="match status" value="1"/>
</dbReference>
<sequence>MPSEFCEIKKVLVLYTGGTIGMEKNRKGVYVPSPNSLVRQIKKIPELHDKEFADLHFGENESDDLIIRLLDQKQMIRYTVIEYDPLYDSSNMSTKDWIRIAADIEAYYQKYDGFVILHGTDTLAYTASALSFMLEGLQKPIILTGSQIPIFENRSDAKANFLSSLIISAYFKVPEVCVYFSNKLLRGNRTAKVSSTLLDAFNSPNMHPLGNVGINIIIHHHYILPCNKKELIVHKNLNANVVLLPLFPTLTGAMIESLLSSGVEGVVLQSYGVGNIPTNRKDIIEALRKAIERGVIIINITQCAQGTVISSYETGQALKEIGLISGYDMTAEAALAKLSFLLGQNQLSLEQKKDLMALNLKGELTVDENYT</sequence>
<dbReference type="InterPro" id="IPR020827">
    <property type="entry name" value="Asparaginase/glutaminase_AS1"/>
</dbReference>
<dbReference type="SUPFAM" id="SSF53774">
    <property type="entry name" value="Glutaminase/Asparaginase"/>
    <property type="match status" value="1"/>
</dbReference>
<feature type="binding site" evidence="7">
    <location>
        <position position="89"/>
    </location>
    <ligand>
        <name>substrate</name>
    </ligand>
</feature>
<dbReference type="SMART" id="SM00870">
    <property type="entry name" value="Asparaginase"/>
    <property type="match status" value="1"/>
</dbReference>
<feature type="binding site" evidence="7">
    <location>
        <begin position="120"/>
        <end position="121"/>
    </location>
    <ligand>
        <name>substrate</name>
    </ligand>
</feature>
<organism evidence="12 13">
    <name type="scientific">Aquatica leii</name>
    <dbReference type="NCBI Taxonomy" id="1421715"/>
    <lineage>
        <taxon>Eukaryota</taxon>
        <taxon>Metazoa</taxon>
        <taxon>Ecdysozoa</taxon>
        <taxon>Arthropoda</taxon>
        <taxon>Hexapoda</taxon>
        <taxon>Insecta</taxon>
        <taxon>Pterygota</taxon>
        <taxon>Neoptera</taxon>
        <taxon>Endopterygota</taxon>
        <taxon>Coleoptera</taxon>
        <taxon>Polyphaga</taxon>
        <taxon>Elateriformia</taxon>
        <taxon>Elateroidea</taxon>
        <taxon>Lampyridae</taxon>
        <taxon>Luciolinae</taxon>
        <taxon>Aquatica</taxon>
    </lineage>
</organism>
<dbReference type="InterPro" id="IPR036152">
    <property type="entry name" value="Asp/glu_Ase-like_sf"/>
</dbReference>
<evidence type="ECO:0000259" key="11">
    <source>
        <dbReference type="Pfam" id="PF17763"/>
    </source>
</evidence>
<feature type="active site" evidence="8">
    <location>
        <position position="19"/>
    </location>
</feature>
<keyword evidence="3" id="KW-0378">Hydrolase</keyword>
<dbReference type="PROSITE" id="PS51732">
    <property type="entry name" value="ASN_GLN_ASE_3"/>
    <property type="match status" value="1"/>
</dbReference>
<evidence type="ECO:0000259" key="10">
    <source>
        <dbReference type="Pfam" id="PF00710"/>
    </source>
</evidence>
<dbReference type="NCBIfam" id="TIGR00519">
    <property type="entry name" value="asnASE_I"/>
    <property type="match status" value="1"/>
</dbReference>
<keyword evidence="4" id="KW-0040">ANK repeat</keyword>
<dbReference type="InterPro" id="IPR040919">
    <property type="entry name" value="Asparaginase_C"/>
</dbReference>
<dbReference type="PROSITE" id="PS00917">
    <property type="entry name" value="ASN_GLN_ASE_2"/>
    <property type="match status" value="1"/>
</dbReference>
<dbReference type="FunFam" id="3.40.50.1170:FF:000003">
    <property type="entry name" value="60 kDa lysophospholipase"/>
    <property type="match status" value="1"/>
</dbReference>